<keyword evidence="3" id="KW-1185">Reference proteome</keyword>
<dbReference type="InterPro" id="IPR035924">
    <property type="entry name" value="FlaG-like_sf"/>
</dbReference>
<reference evidence="2 3" key="1">
    <citation type="submission" date="2018-09" db="EMBL/GenBank/DDBJ databases">
        <authorList>
            <person name="Zhu H."/>
        </authorList>
    </citation>
    <scope>NUCLEOTIDE SEQUENCE [LARGE SCALE GENOMIC DNA]</scope>
    <source>
        <strain evidence="2 3">K1W22B-8</strain>
    </source>
</reference>
<feature type="compositionally biased region" description="Polar residues" evidence="1">
    <location>
        <begin position="94"/>
        <end position="107"/>
    </location>
</feature>
<comment type="caution">
    <text evidence="2">The sequence shown here is derived from an EMBL/GenBank/DDBJ whole genome shotgun (WGS) entry which is preliminary data.</text>
</comment>
<protein>
    <submittedName>
        <fullName evidence="2">Uncharacterized protein</fullName>
    </submittedName>
</protein>
<accession>A0A418WAQ8</accession>
<dbReference type="AlphaFoldDB" id="A0A418WAQ8"/>
<dbReference type="SUPFAM" id="SSF160214">
    <property type="entry name" value="FlaG-like"/>
    <property type="match status" value="1"/>
</dbReference>
<evidence type="ECO:0000313" key="3">
    <source>
        <dbReference type="Proteomes" id="UP000284605"/>
    </source>
</evidence>
<feature type="region of interest" description="Disordered" evidence="1">
    <location>
        <begin position="1"/>
        <end position="29"/>
    </location>
</feature>
<feature type="region of interest" description="Disordered" evidence="1">
    <location>
        <begin position="70"/>
        <end position="107"/>
    </location>
</feature>
<sequence length="107" mass="11439">MASAGVAAVQAGSATQAQSAQPVSPAAPTYFNPRFSFDRELGLMIMQVRDDATGEVVTQFPSETIVREYRRQQTHQTRQPAGEKTTAPAVTVRSGGNRQSSGVEIEA</sequence>
<dbReference type="EMBL" id="QYUK01000011">
    <property type="protein sequence ID" value="RJF87085.1"/>
    <property type="molecule type" value="Genomic_DNA"/>
</dbReference>
<dbReference type="Gene3D" id="3.30.160.170">
    <property type="entry name" value="FlaG-like"/>
    <property type="match status" value="1"/>
</dbReference>
<evidence type="ECO:0000256" key="1">
    <source>
        <dbReference type="SAM" id="MobiDB-lite"/>
    </source>
</evidence>
<dbReference type="InterPro" id="IPR005186">
    <property type="entry name" value="FlaG"/>
</dbReference>
<name>A0A418WAQ8_9PROT</name>
<evidence type="ECO:0000313" key="2">
    <source>
        <dbReference type="EMBL" id="RJF87085.1"/>
    </source>
</evidence>
<dbReference type="Proteomes" id="UP000284605">
    <property type="component" value="Unassembled WGS sequence"/>
</dbReference>
<gene>
    <name evidence="2" type="ORF">D3874_08650</name>
</gene>
<organism evidence="2 3">
    <name type="scientific">Oleomonas cavernae</name>
    <dbReference type="NCBI Taxonomy" id="2320859"/>
    <lineage>
        <taxon>Bacteria</taxon>
        <taxon>Pseudomonadati</taxon>
        <taxon>Pseudomonadota</taxon>
        <taxon>Alphaproteobacteria</taxon>
        <taxon>Acetobacterales</taxon>
        <taxon>Acetobacteraceae</taxon>
        <taxon>Oleomonas</taxon>
    </lineage>
</organism>
<dbReference type="Pfam" id="PF03646">
    <property type="entry name" value="FlaG"/>
    <property type="match status" value="1"/>
</dbReference>
<proteinExistence type="predicted"/>